<dbReference type="PROSITE" id="PS51257">
    <property type="entry name" value="PROKAR_LIPOPROTEIN"/>
    <property type="match status" value="1"/>
</dbReference>
<organism evidence="2 3">
    <name type="scientific">Brevibacterium epidermidis</name>
    <dbReference type="NCBI Taxonomy" id="1698"/>
    <lineage>
        <taxon>Bacteria</taxon>
        <taxon>Bacillati</taxon>
        <taxon>Actinomycetota</taxon>
        <taxon>Actinomycetes</taxon>
        <taxon>Micrococcales</taxon>
        <taxon>Brevibacteriaceae</taxon>
        <taxon>Brevibacterium</taxon>
    </lineage>
</organism>
<evidence type="ECO:0000313" key="3">
    <source>
        <dbReference type="Proteomes" id="UP001565435"/>
    </source>
</evidence>
<comment type="caution">
    <text evidence="2">The sequence shown here is derived from an EMBL/GenBank/DDBJ whole genome shotgun (WGS) entry which is preliminary data.</text>
</comment>
<keyword evidence="3" id="KW-1185">Reference proteome</keyword>
<protein>
    <recommendedName>
        <fullName evidence="4">Lipoprotein</fullName>
    </recommendedName>
</protein>
<sequence length="213" mass="23092">MRTGSSRPHRRPAQIFVAVFSALSLVSVVGCADNSPVAAPTSTLPAEQSDTGATDSPAEVAIPDYETDLTLDKEEKKAIEGALVAFVGYIDTINRVFSSGGTDLNDIEAYAAADSLDSLRQSANDLKEDSKYMAGEYDYYDVRVQNIDLSSNSSDKDSVKILFCSHDSKHAVVDKGEAMPNQPETSLTILQTASKQDGDWKISNQELWSKKCE</sequence>
<dbReference type="RefSeq" id="WP_370036845.1">
    <property type="nucleotide sequence ID" value="NZ_JBGBYS010000018.1"/>
</dbReference>
<evidence type="ECO:0008006" key="4">
    <source>
        <dbReference type="Google" id="ProtNLM"/>
    </source>
</evidence>
<reference evidence="2 3" key="1">
    <citation type="submission" date="2024-07" db="EMBL/GenBank/DDBJ databases">
        <title>Mealworm larvae gut microbial communities from Newark, Delaware, USA.</title>
        <authorList>
            <person name="Blenner M."/>
        </authorList>
    </citation>
    <scope>NUCLEOTIDE SEQUENCE [LARGE SCALE GENOMIC DNA]</scope>
    <source>
        <strain evidence="2 3">UD i117</strain>
    </source>
</reference>
<dbReference type="Proteomes" id="UP001565435">
    <property type="component" value="Unassembled WGS sequence"/>
</dbReference>
<accession>A0ABV4EMQ2</accession>
<proteinExistence type="predicted"/>
<dbReference type="EMBL" id="JBGBYS010000018">
    <property type="protein sequence ID" value="MEY9259772.1"/>
    <property type="molecule type" value="Genomic_DNA"/>
</dbReference>
<evidence type="ECO:0000313" key="2">
    <source>
        <dbReference type="EMBL" id="MEY9259772.1"/>
    </source>
</evidence>
<evidence type="ECO:0000256" key="1">
    <source>
        <dbReference type="SAM" id="SignalP"/>
    </source>
</evidence>
<gene>
    <name evidence="2" type="ORF">ABH903_002809</name>
</gene>
<feature type="signal peptide" evidence="1">
    <location>
        <begin position="1"/>
        <end position="32"/>
    </location>
</feature>
<name>A0ABV4EMQ2_BREEP</name>
<feature type="chain" id="PRO_5045571867" description="Lipoprotein" evidence="1">
    <location>
        <begin position="33"/>
        <end position="213"/>
    </location>
</feature>
<keyword evidence="1" id="KW-0732">Signal</keyword>